<dbReference type="OrthoDB" id="2320332at2759"/>
<proteinExistence type="predicted"/>
<protein>
    <recommendedName>
        <fullName evidence="3">DUF1857-domain-containing protein</fullName>
    </recommendedName>
</protein>
<dbReference type="SUPFAM" id="SSF55961">
    <property type="entry name" value="Bet v1-like"/>
    <property type="match status" value="1"/>
</dbReference>
<evidence type="ECO:0000313" key="2">
    <source>
        <dbReference type="Proteomes" id="UP000015241"/>
    </source>
</evidence>
<accession>S8FHL6</accession>
<dbReference type="eggNOG" id="ENOG502S7JX">
    <property type="taxonomic scope" value="Eukaryota"/>
</dbReference>
<dbReference type="STRING" id="743788.S8FHL6"/>
<organism evidence="1 2">
    <name type="scientific">Fomitopsis schrenkii</name>
    <name type="common">Brown rot fungus</name>
    <dbReference type="NCBI Taxonomy" id="2126942"/>
    <lineage>
        <taxon>Eukaryota</taxon>
        <taxon>Fungi</taxon>
        <taxon>Dikarya</taxon>
        <taxon>Basidiomycota</taxon>
        <taxon>Agaricomycotina</taxon>
        <taxon>Agaricomycetes</taxon>
        <taxon>Polyporales</taxon>
        <taxon>Fomitopsis</taxon>
    </lineage>
</organism>
<dbReference type="AlphaFoldDB" id="S8FHL6"/>
<keyword evidence="2" id="KW-1185">Reference proteome</keyword>
<dbReference type="Pfam" id="PF08982">
    <property type="entry name" value="AtaL"/>
    <property type="match status" value="1"/>
</dbReference>
<dbReference type="EMBL" id="KE504171">
    <property type="protein sequence ID" value="EPS97899.1"/>
    <property type="molecule type" value="Genomic_DNA"/>
</dbReference>
<name>S8FHL6_FOMSC</name>
<sequence>MRFVGYTLPVNPPDASVRLTKEQLYESLKIKARDPIGYVPLIATCKVLEEYPTGLLREATFNNEPDAAHERVEFFPIGNVIFNRVDPKTGDKLAVITNTISETPEGELMLTFTFTIGPNGPFETSGDAEQEEKTRAKIAVGAISRTLEVTRQLVQEKKIQ</sequence>
<dbReference type="InterPro" id="IPR015075">
    <property type="entry name" value="AtaL"/>
</dbReference>
<dbReference type="InterPro" id="IPR023393">
    <property type="entry name" value="START-like_dom_sf"/>
</dbReference>
<dbReference type="Gene3D" id="3.30.530.20">
    <property type="match status" value="1"/>
</dbReference>
<dbReference type="Proteomes" id="UP000015241">
    <property type="component" value="Unassembled WGS sequence"/>
</dbReference>
<dbReference type="HOGENOM" id="CLU_111642_2_0_1"/>
<evidence type="ECO:0008006" key="3">
    <source>
        <dbReference type="Google" id="ProtNLM"/>
    </source>
</evidence>
<gene>
    <name evidence="1" type="ORF">FOMPIDRAFT_1127539</name>
</gene>
<evidence type="ECO:0000313" key="1">
    <source>
        <dbReference type="EMBL" id="EPS97899.1"/>
    </source>
</evidence>
<dbReference type="InParanoid" id="S8FHL6"/>
<reference evidence="1 2" key="1">
    <citation type="journal article" date="2012" name="Science">
        <title>The Paleozoic origin of enzymatic lignin decomposition reconstructed from 31 fungal genomes.</title>
        <authorList>
            <person name="Floudas D."/>
            <person name="Binder M."/>
            <person name="Riley R."/>
            <person name="Barry K."/>
            <person name="Blanchette R.A."/>
            <person name="Henrissat B."/>
            <person name="Martinez A.T."/>
            <person name="Otillar R."/>
            <person name="Spatafora J.W."/>
            <person name="Yadav J.S."/>
            <person name="Aerts A."/>
            <person name="Benoit I."/>
            <person name="Boyd A."/>
            <person name="Carlson A."/>
            <person name="Copeland A."/>
            <person name="Coutinho P.M."/>
            <person name="de Vries R.P."/>
            <person name="Ferreira P."/>
            <person name="Findley K."/>
            <person name="Foster B."/>
            <person name="Gaskell J."/>
            <person name="Glotzer D."/>
            <person name="Gorecki P."/>
            <person name="Heitman J."/>
            <person name="Hesse C."/>
            <person name="Hori C."/>
            <person name="Igarashi K."/>
            <person name="Jurgens J.A."/>
            <person name="Kallen N."/>
            <person name="Kersten P."/>
            <person name="Kohler A."/>
            <person name="Kuees U."/>
            <person name="Kumar T.K.A."/>
            <person name="Kuo A."/>
            <person name="LaButti K."/>
            <person name="Larrondo L.F."/>
            <person name="Lindquist E."/>
            <person name="Ling A."/>
            <person name="Lombard V."/>
            <person name="Lucas S."/>
            <person name="Lundell T."/>
            <person name="Martin R."/>
            <person name="McLaughlin D.J."/>
            <person name="Morgenstern I."/>
            <person name="Morin E."/>
            <person name="Murat C."/>
            <person name="Nagy L.G."/>
            <person name="Nolan M."/>
            <person name="Ohm R.A."/>
            <person name="Patyshakuliyeva A."/>
            <person name="Rokas A."/>
            <person name="Ruiz-Duenas F.J."/>
            <person name="Sabat G."/>
            <person name="Salamov A."/>
            <person name="Samejima M."/>
            <person name="Schmutz J."/>
            <person name="Slot J.C."/>
            <person name="St John F."/>
            <person name="Stenlid J."/>
            <person name="Sun H."/>
            <person name="Sun S."/>
            <person name="Syed K."/>
            <person name="Tsang A."/>
            <person name="Wiebenga A."/>
            <person name="Young D."/>
            <person name="Pisabarro A."/>
            <person name="Eastwood D.C."/>
            <person name="Martin F."/>
            <person name="Cullen D."/>
            <person name="Grigoriev I.V."/>
            <person name="Hibbett D.S."/>
        </authorList>
    </citation>
    <scope>NUCLEOTIDE SEQUENCE</scope>
    <source>
        <strain evidence="2">FP-58527</strain>
    </source>
</reference>